<dbReference type="RefSeq" id="WP_112783382.1">
    <property type="nucleotide sequence ID" value="NZ_CP030041.1"/>
</dbReference>
<gene>
    <name evidence="2" type="ORF">DN752_07520</name>
</gene>
<proteinExistence type="predicted"/>
<evidence type="ECO:0000313" key="2">
    <source>
        <dbReference type="EMBL" id="AWW29985.1"/>
    </source>
</evidence>
<accession>A0A2Z4IGE5</accession>
<organism evidence="2 3">
    <name type="scientific">Echinicola strongylocentroti</name>
    <dbReference type="NCBI Taxonomy" id="1795355"/>
    <lineage>
        <taxon>Bacteria</taxon>
        <taxon>Pseudomonadati</taxon>
        <taxon>Bacteroidota</taxon>
        <taxon>Cytophagia</taxon>
        <taxon>Cytophagales</taxon>
        <taxon>Cyclobacteriaceae</taxon>
        <taxon>Echinicola</taxon>
    </lineage>
</organism>
<sequence length="189" mass="21959">MKKLLALLAITTLSFSVFAQQKIEWEQDLKLGKEYFQGEAPTTPKTGIQEYYLSANMDFSYAMGTYEFLFKKNFNKYVNVSISPHHSWMQDGEYTDQLLAYAQLQFDLLELYARKFRKSLYENKKAFSDSNFANELYAQIGNDYSLHLSKLKSDLVANPQNISQHQLAIDTAIIELDQFCKDCKPKKKK</sequence>
<protein>
    <submittedName>
        <fullName evidence="2">Uncharacterized protein</fullName>
    </submittedName>
</protein>
<feature type="chain" id="PRO_5016381517" evidence="1">
    <location>
        <begin position="20"/>
        <end position="189"/>
    </location>
</feature>
<dbReference type="OrthoDB" id="1121656at2"/>
<feature type="signal peptide" evidence="1">
    <location>
        <begin position="1"/>
        <end position="19"/>
    </location>
</feature>
<dbReference type="KEGG" id="est:DN752_07520"/>
<dbReference type="AlphaFoldDB" id="A0A2Z4IGE5"/>
<evidence type="ECO:0000256" key="1">
    <source>
        <dbReference type="SAM" id="SignalP"/>
    </source>
</evidence>
<name>A0A2Z4IGE5_9BACT</name>
<reference evidence="2 3" key="1">
    <citation type="submission" date="2018-06" db="EMBL/GenBank/DDBJ databases">
        <title>Echinicola strongylocentroti sp. nov., isolated from a sea urchin Strongylocentrotus intermedius.</title>
        <authorList>
            <person name="Bae S.S."/>
        </authorList>
    </citation>
    <scope>NUCLEOTIDE SEQUENCE [LARGE SCALE GENOMIC DNA]</scope>
    <source>
        <strain evidence="2 3">MEBiC08714</strain>
    </source>
</reference>
<dbReference type="Proteomes" id="UP000248688">
    <property type="component" value="Chromosome"/>
</dbReference>
<keyword evidence="1" id="KW-0732">Signal</keyword>
<dbReference type="EMBL" id="CP030041">
    <property type="protein sequence ID" value="AWW29985.1"/>
    <property type="molecule type" value="Genomic_DNA"/>
</dbReference>
<keyword evidence="3" id="KW-1185">Reference proteome</keyword>
<evidence type="ECO:0000313" key="3">
    <source>
        <dbReference type="Proteomes" id="UP000248688"/>
    </source>
</evidence>